<dbReference type="AlphaFoldDB" id="A0A8S3V8U7"/>
<gene>
    <name evidence="2" type="ORF">MEDL_65543</name>
</gene>
<name>A0A8S3V8U7_MYTED</name>
<evidence type="ECO:0000313" key="3">
    <source>
        <dbReference type="Proteomes" id="UP000683360"/>
    </source>
</evidence>
<keyword evidence="3" id="KW-1185">Reference proteome</keyword>
<evidence type="ECO:0000313" key="2">
    <source>
        <dbReference type="EMBL" id="CAG2254033.1"/>
    </source>
</evidence>
<keyword evidence="1" id="KW-0175">Coiled coil</keyword>
<proteinExistence type="predicted"/>
<dbReference type="EMBL" id="CAJPWZ010003207">
    <property type="protein sequence ID" value="CAG2254033.1"/>
    <property type="molecule type" value="Genomic_DNA"/>
</dbReference>
<comment type="caution">
    <text evidence="2">The sequence shown here is derived from an EMBL/GenBank/DDBJ whole genome shotgun (WGS) entry which is preliminary data.</text>
</comment>
<evidence type="ECO:0000256" key="1">
    <source>
        <dbReference type="SAM" id="Coils"/>
    </source>
</evidence>
<organism evidence="2 3">
    <name type="scientific">Mytilus edulis</name>
    <name type="common">Blue mussel</name>
    <dbReference type="NCBI Taxonomy" id="6550"/>
    <lineage>
        <taxon>Eukaryota</taxon>
        <taxon>Metazoa</taxon>
        <taxon>Spiralia</taxon>
        <taxon>Lophotrochozoa</taxon>
        <taxon>Mollusca</taxon>
        <taxon>Bivalvia</taxon>
        <taxon>Autobranchia</taxon>
        <taxon>Pteriomorphia</taxon>
        <taxon>Mytilida</taxon>
        <taxon>Mytiloidea</taxon>
        <taxon>Mytilidae</taxon>
        <taxon>Mytilinae</taxon>
        <taxon>Mytilus</taxon>
    </lineage>
</organism>
<protein>
    <submittedName>
        <fullName evidence="2">Uncharacterized protein</fullName>
    </submittedName>
</protein>
<accession>A0A8S3V8U7</accession>
<sequence length="261" mass="30349">MTESKDNALKLEWDLNTGCYATVFKAANTENQVHDCFKSVISLMQNKRFHVVDIIFPHNTLGIPLQTHVNALLYELKGLRDSVDQVNVINRSKKQPTRHNYIKVVRLFITSDEYCAFENEYASSNRRNDEVVGSKPNVKDVMKTVMQDMSSIEAILKFTIKIKHREFEQAMKKLKKMQSDQSKENQLVVTVDKKMSLVTCEGKKSLIDKAKEELEKYKETEICLEMNEDDYTALLYITSEDTWRGGMFDIFHMQREKPRSS</sequence>
<feature type="coiled-coil region" evidence="1">
    <location>
        <begin position="200"/>
        <end position="227"/>
    </location>
</feature>
<reference evidence="2" key="1">
    <citation type="submission" date="2021-03" db="EMBL/GenBank/DDBJ databases">
        <authorList>
            <person name="Bekaert M."/>
        </authorList>
    </citation>
    <scope>NUCLEOTIDE SEQUENCE</scope>
</reference>
<dbReference type="Proteomes" id="UP000683360">
    <property type="component" value="Unassembled WGS sequence"/>
</dbReference>